<feature type="compositionally biased region" description="Basic and acidic residues" evidence="1">
    <location>
        <begin position="219"/>
        <end position="233"/>
    </location>
</feature>
<feature type="compositionally biased region" description="Low complexity" evidence="1">
    <location>
        <begin position="259"/>
        <end position="269"/>
    </location>
</feature>
<feature type="region of interest" description="Disordered" evidence="1">
    <location>
        <begin position="40"/>
        <end position="325"/>
    </location>
</feature>
<proteinExistence type="predicted"/>
<dbReference type="EMBL" id="OX459968">
    <property type="protein sequence ID" value="CAI9172208.1"/>
    <property type="molecule type" value="Genomic_DNA"/>
</dbReference>
<feature type="compositionally biased region" description="Pro residues" evidence="1">
    <location>
        <begin position="196"/>
        <end position="207"/>
    </location>
</feature>
<feature type="compositionally biased region" description="Gly residues" evidence="1">
    <location>
        <begin position="118"/>
        <end position="128"/>
    </location>
</feature>
<feature type="compositionally biased region" description="Low complexity" evidence="1">
    <location>
        <begin position="129"/>
        <end position="139"/>
    </location>
</feature>
<feature type="compositionally biased region" description="Basic and acidic residues" evidence="1">
    <location>
        <begin position="151"/>
        <end position="162"/>
    </location>
</feature>
<dbReference type="Proteomes" id="UP001176941">
    <property type="component" value="Chromosome 32"/>
</dbReference>
<sequence>MRVMSLSAAQQSLYSSPLGFNSQGSGFPPPRRRIYLVHKQTASHPSYPHQAHQRKVPSTRATERLILRSWSKKQKNKTERGGRDRGALCAPPAQRPGQRASLPARPETRSGYWRTGQGQPGRGVGAGRGQPPRAPRATTSSPPSGCGRGPKKLEKEPGEGGKRSSISSSSTPPKHRSGGDPGRPPDSGALAHPRLPRAPPRASPNPPERGCLTPAAGSERCRDTPEANREAGERCSPATTVSRGGNPGVSPRPRGGCGSSRLYSGSTSSARPVPPQSLSINPPWTPGAPRISDPAVPSTSLARWPLSPAPSLETRSPRRPAPRFL</sequence>
<accession>A0ABN8ZE69</accession>
<evidence type="ECO:0000313" key="2">
    <source>
        <dbReference type="EMBL" id="CAI9172208.1"/>
    </source>
</evidence>
<evidence type="ECO:0000256" key="1">
    <source>
        <dbReference type="SAM" id="MobiDB-lite"/>
    </source>
</evidence>
<feature type="compositionally biased region" description="Basic and acidic residues" evidence="1">
    <location>
        <begin position="76"/>
        <end position="86"/>
    </location>
</feature>
<gene>
    <name evidence="2" type="ORF">MRATA1EN1_LOCUS21170</name>
</gene>
<feature type="region of interest" description="Disordered" evidence="1">
    <location>
        <begin position="13"/>
        <end position="32"/>
    </location>
</feature>
<keyword evidence="3" id="KW-1185">Reference proteome</keyword>
<evidence type="ECO:0000313" key="3">
    <source>
        <dbReference type="Proteomes" id="UP001176941"/>
    </source>
</evidence>
<name>A0ABN8ZE69_RANTA</name>
<organism evidence="2 3">
    <name type="scientific">Rangifer tarandus platyrhynchus</name>
    <name type="common">Svalbard reindeer</name>
    <dbReference type="NCBI Taxonomy" id="3082113"/>
    <lineage>
        <taxon>Eukaryota</taxon>
        <taxon>Metazoa</taxon>
        <taxon>Chordata</taxon>
        <taxon>Craniata</taxon>
        <taxon>Vertebrata</taxon>
        <taxon>Euteleostomi</taxon>
        <taxon>Mammalia</taxon>
        <taxon>Eutheria</taxon>
        <taxon>Laurasiatheria</taxon>
        <taxon>Artiodactyla</taxon>
        <taxon>Ruminantia</taxon>
        <taxon>Pecora</taxon>
        <taxon>Cervidae</taxon>
        <taxon>Odocoileinae</taxon>
        <taxon>Rangifer</taxon>
    </lineage>
</organism>
<protein>
    <submittedName>
        <fullName evidence="2">Uncharacterized protein</fullName>
    </submittedName>
</protein>
<reference evidence="2" key="1">
    <citation type="submission" date="2023-04" db="EMBL/GenBank/DDBJ databases">
        <authorList>
            <consortium name="ELIXIR-Norway"/>
        </authorList>
    </citation>
    <scope>NUCLEOTIDE SEQUENCE [LARGE SCALE GENOMIC DNA]</scope>
</reference>